<keyword evidence="3" id="KW-0433">Leucine-rich repeat</keyword>
<evidence type="ECO:0000256" key="1">
    <source>
        <dbReference type="ARBA" id="ARBA00004479"/>
    </source>
</evidence>
<keyword evidence="12" id="KW-1185">Reference proteome</keyword>
<evidence type="ECO:0000256" key="9">
    <source>
        <dbReference type="ARBA" id="ARBA00023136"/>
    </source>
</evidence>
<evidence type="ECO:0000256" key="3">
    <source>
        <dbReference type="ARBA" id="ARBA00022614"/>
    </source>
</evidence>
<evidence type="ECO:0000256" key="2">
    <source>
        <dbReference type="ARBA" id="ARBA00009592"/>
    </source>
</evidence>
<evidence type="ECO:0000313" key="12">
    <source>
        <dbReference type="Proteomes" id="UP000015106"/>
    </source>
</evidence>
<keyword evidence="7" id="KW-0677">Repeat</keyword>
<keyword evidence="8" id="KW-1133">Transmembrane helix</keyword>
<dbReference type="PANTHER" id="PTHR48063">
    <property type="entry name" value="LRR RECEPTOR-LIKE KINASE"/>
    <property type="match status" value="1"/>
</dbReference>
<evidence type="ECO:0000313" key="11">
    <source>
        <dbReference type="EnsemblPlants" id="TuG1812G0400004008.01.T01.cds464790"/>
    </source>
</evidence>
<dbReference type="EnsemblPlants" id="TuG1812G0400004008.01.T01">
    <property type="protein sequence ID" value="TuG1812G0400004008.01.T01.cds464790"/>
    <property type="gene ID" value="TuG1812G0400004008.01"/>
</dbReference>
<reference evidence="12" key="1">
    <citation type="journal article" date="2013" name="Nature">
        <title>Draft genome of the wheat A-genome progenitor Triticum urartu.</title>
        <authorList>
            <person name="Ling H.Q."/>
            <person name="Zhao S."/>
            <person name="Liu D."/>
            <person name="Wang J."/>
            <person name="Sun H."/>
            <person name="Zhang C."/>
            <person name="Fan H."/>
            <person name="Li D."/>
            <person name="Dong L."/>
            <person name="Tao Y."/>
            <person name="Gao C."/>
            <person name="Wu H."/>
            <person name="Li Y."/>
            <person name="Cui Y."/>
            <person name="Guo X."/>
            <person name="Zheng S."/>
            <person name="Wang B."/>
            <person name="Yu K."/>
            <person name="Liang Q."/>
            <person name="Yang W."/>
            <person name="Lou X."/>
            <person name="Chen J."/>
            <person name="Feng M."/>
            <person name="Jian J."/>
            <person name="Zhang X."/>
            <person name="Luo G."/>
            <person name="Jiang Y."/>
            <person name="Liu J."/>
            <person name="Wang Z."/>
            <person name="Sha Y."/>
            <person name="Zhang B."/>
            <person name="Wu H."/>
            <person name="Tang D."/>
            <person name="Shen Q."/>
            <person name="Xue P."/>
            <person name="Zou S."/>
            <person name="Wang X."/>
            <person name="Liu X."/>
            <person name="Wang F."/>
            <person name="Yang Y."/>
            <person name="An X."/>
            <person name="Dong Z."/>
            <person name="Zhang K."/>
            <person name="Zhang X."/>
            <person name="Luo M.C."/>
            <person name="Dvorak J."/>
            <person name="Tong Y."/>
            <person name="Wang J."/>
            <person name="Yang H."/>
            <person name="Li Z."/>
            <person name="Wang D."/>
            <person name="Zhang A."/>
            <person name="Wang J."/>
        </authorList>
    </citation>
    <scope>NUCLEOTIDE SEQUENCE</scope>
    <source>
        <strain evidence="12">cv. G1812</strain>
    </source>
</reference>
<dbReference type="GO" id="GO:0009742">
    <property type="term" value="P:brassinosteroid mediated signaling pathway"/>
    <property type="evidence" value="ECO:0007669"/>
    <property type="project" value="UniProtKB-KW"/>
</dbReference>
<evidence type="ECO:0000256" key="4">
    <source>
        <dbReference type="ARBA" id="ARBA00022626"/>
    </source>
</evidence>
<keyword evidence="9" id="KW-0472">Membrane</keyword>
<evidence type="ECO:0000256" key="8">
    <source>
        <dbReference type="ARBA" id="ARBA00022989"/>
    </source>
</evidence>
<protein>
    <submittedName>
        <fullName evidence="11">Uncharacterized protein</fullName>
    </submittedName>
</protein>
<evidence type="ECO:0000256" key="7">
    <source>
        <dbReference type="ARBA" id="ARBA00022737"/>
    </source>
</evidence>
<dbReference type="PROSITE" id="PS51450">
    <property type="entry name" value="LRR"/>
    <property type="match status" value="1"/>
</dbReference>
<evidence type="ECO:0000256" key="5">
    <source>
        <dbReference type="ARBA" id="ARBA00022692"/>
    </source>
</evidence>
<keyword evidence="4" id="KW-1070">Brassinosteroid signaling pathway</keyword>
<sequence length="158" mass="17281">MVNLDLSYNNLIGDIPEEIGSLVELKNLNLSWNTFSGKIPENIGALAQVESLDLSHNKLSGEIPTRLSTLTSLSHLNLSYNNLTGEVPSGNQLQTLEDPEYIYIGNPGLCGPPLSQKCSQPEPTPATMEHHEDRDGFWICNGSLGSLLHLLVPEEMQS</sequence>
<dbReference type="Proteomes" id="UP000015106">
    <property type="component" value="Chromosome 4"/>
</dbReference>
<dbReference type="PRINTS" id="PR00019">
    <property type="entry name" value="LEURICHRPT"/>
</dbReference>
<dbReference type="InterPro" id="IPR046956">
    <property type="entry name" value="RLP23-like"/>
</dbReference>
<dbReference type="Pfam" id="PF00560">
    <property type="entry name" value="LRR_1"/>
    <property type="match status" value="4"/>
</dbReference>
<comment type="subcellular location">
    <subcellularLocation>
        <location evidence="1">Membrane</location>
        <topology evidence="1">Single-pass type I membrane protein</topology>
    </subcellularLocation>
</comment>
<organism evidence="11 12">
    <name type="scientific">Triticum urartu</name>
    <name type="common">Red wild einkorn</name>
    <name type="synonym">Crithodium urartu</name>
    <dbReference type="NCBI Taxonomy" id="4572"/>
    <lineage>
        <taxon>Eukaryota</taxon>
        <taxon>Viridiplantae</taxon>
        <taxon>Streptophyta</taxon>
        <taxon>Embryophyta</taxon>
        <taxon>Tracheophyta</taxon>
        <taxon>Spermatophyta</taxon>
        <taxon>Magnoliopsida</taxon>
        <taxon>Liliopsida</taxon>
        <taxon>Poales</taxon>
        <taxon>Poaceae</taxon>
        <taxon>BOP clade</taxon>
        <taxon>Pooideae</taxon>
        <taxon>Triticodae</taxon>
        <taxon>Triticeae</taxon>
        <taxon>Triticinae</taxon>
        <taxon>Triticum</taxon>
    </lineage>
</organism>
<keyword evidence="10" id="KW-0325">Glycoprotein</keyword>
<reference evidence="11" key="2">
    <citation type="submission" date="2018-03" db="EMBL/GenBank/DDBJ databases">
        <title>The Triticum urartu genome reveals the dynamic nature of wheat genome evolution.</title>
        <authorList>
            <person name="Ling H."/>
            <person name="Ma B."/>
            <person name="Shi X."/>
            <person name="Liu H."/>
            <person name="Dong L."/>
            <person name="Sun H."/>
            <person name="Cao Y."/>
            <person name="Gao Q."/>
            <person name="Zheng S."/>
            <person name="Li Y."/>
            <person name="Yu Y."/>
            <person name="Du H."/>
            <person name="Qi M."/>
            <person name="Li Y."/>
            <person name="Yu H."/>
            <person name="Cui Y."/>
            <person name="Wang N."/>
            <person name="Chen C."/>
            <person name="Wu H."/>
            <person name="Zhao Y."/>
            <person name="Zhang J."/>
            <person name="Li Y."/>
            <person name="Zhou W."/>
            <person name="Zhang B."/>
            <person name="Hu W."/>
            <person name="Eijk M."/>
            <person name="Tang J."/>
            <person name="Witsenboer H."/>
            <person name="Zhao S."/>
            <person name="Li Z."/>
            <person name="Zhang A."/>
            <person name="Wang D."/>
            <person name="Liang C."/>
        </authorList>
    </citation>
    <scope>NUCLEOTIDE SEQUENCE [LARGE SCALE GENOMIC DNA]</scope>
    <source>
        <strain evidence="11">cv. G1812</strain>
    </source>
</reference>
<dbReference type="Gene3D" id="3.80.10.10">
    <property type="entry name" value="Ribonuclease Inhibitor"/>
    <property type="match status" value="1"/>
</dbReference>
<reference evidence="11" key="3">
    <citation type="submission" date="2022-06" db="UniProtKB">
        <authorList>
            <consortium name="EnsemblPlants"/>
        </authorList>
    </citation>
    <scope>IDENTIFICATION</scope>
</reference>
<dbReference type="InterPro" id="IPR001611">
    <property type="entry name" value="Leu-rich_rpt"/>
</dbReference>
<dbReference type="FunFam" id="3.80.10.10:FF:000111">
    <property type="entry name" value="LRR receptor-like serine/threonine-protein kinase ERECTA"/>
    <property type="match status" value="1"/>
</dbReference>
<accession>A0A8R7QAT6</accession>
<dbReference type="GO" id="GO:0016020">
    <property type="term" value="C:membrane"/>
    <property type="evidence" value="ECO:0007669"/>
    <property type="project" value="UniProtKB-SubCell"/>
</dbReference>
<evidence type="ECO:0000256" key="6">
    <source>
        <dbReference type="ARBA" id="ARBA00022729"/>
    </source>
</evidence>
<dbReference type="Gramene" id="TuG1812G0400004008.01.T01">
    <property type="protein sequence ID" value="TuG1812G0400004008.01.T01.cds464790"/>
    <property type="gene ID" value="TuG1812G0400004008.01"/>
</dbReference>
<dbReference type="PANTHER" id="PTHR48063:SF72">
    <property type="entry name" value="HCRVF1 PROTEIN-LIKE"/>
    <property type="match status" value="1"/>
</dbReference>
<keyword evidence="5" id="KW-0812">Transmembrane</keyword>
<keyword evidence="6" id="KW-0732">Signal</keyword>
<comment type="similarity">
    <text evidence="2">Belongs to the RLP family.</text>
</comment>
<name>A0A8R7QAT6_TRIUA</name>
<proteinExistence type="inferred from homology"/>
<dbReference type="SUPFAM" id="SSF52058">
    <property type="entry name" value="L domain-like"/>
    <property type="match status" value="1"/>
</dbReference>
<evidence type="ECO:0000256" key="10">
    <source>
        <dbReference type="ARBA" id="ARBA00023180"/>
    </source>
</evidence>
<dbReference type="AlphaFoldDB" id="A0A8R7QAT6"/>
<dbReference type="InterPro" id="IPR032675">
    <property type="entry name" value="LRR_dom_sf"/>
</dbReference>